<dbReference type="RefSeq" id="WP_386108474.1">
    <property type="nucleotide sequence ID" value="NZ_JBHTJR010000051.1"/>
</dbReference>
<keyword evidence="2" id="KW-1185">Reference proteome</keyword>
<dbReference type="Proteomes" id="UP001597062">
    <property type="component" value="Unassembled WGS sequence"/>
</dbReference>
<evidence type="ECO:0000313" key="2">
    <source>
        <dbReference type="Proteomes" id="UP001597062"/>
    </source>
</evidence>
<sequence length="156" mass="18308">MPVYSLEIDDFSDNDYALIGIHTTLEDYKLAFFLNQHLKTNFKRASYNLDFENKNYNSSFAVYENKNASQHFDWYLISNVFKTKIQSNTAGLFPESDTKVYLIPEKKRVDFFIKIDGEFDYEYIVKTVEAINKLPQVITSYSIETNTLKSKESLIF</sequence>
<organism evidence="1 2">
    <name type="scientific">Tenacibaculum geojense</name>
    <dbReference type="NCBI Taxonomy" id="915352"/>
    <lineage>
        <taxon>Bacteria</taxon>
        <taxon>Pseudomonadati</taxon>
        <taxon>Bacteroidota</taxon>
        <taxon>Flavobacteriia</taxon>
        <taxon>Flavobacteriales</taxon>
        <taxon>Flavobacteriaceae</taxon>
        <taxon>Tenacibaculum</taxon>
    </lineage>
</organism>
<dbReference type="NCBIfam" id="NF033205">
    <property type="entry name" value="IPExxxVDY"/>
    <property type="match status" value="1"/>
</dbReference>
<comment type="caution">
    <text evidence="1">The sequence shown here is derived from an EMBL/GenBank/DDBJ whole genome shotgun (WGS) entry which is preliminary data.</text>
</comment>
<evidence type="ECO:0000313" key="1">
    <source>
        <dbReference type="EMBL" id="MFD0993822.1"/>
    </source>
</evidence>
<dbReference type="InterPro" id="IPR047690">
    <property type="entry name" value="IPExxxVDY_fam"/>
</dbReference>
<protein>
    <submittedName>
        <fullName evidence="1">IPExxxVDY family protein</fullName>
    </submittedName>
</protein>
<name>A0ABW3JTR5_9FLAO</name>
<gene>
    <name evidence="1" type="ORF">ACFQ1U_11445</name>
</gene>
<accession>A0ABW3JTR5</accession>
<dbReference type="EMBL" id="JBHTJR010000051">
    <property type="protein sequence ID" value="MFD0993822.1"/>
    <property type="molecule type" value="Genomic_DNA"/>
</dbReference>
<reference evidence="2" key="1">
    <citation type="journal article" date="2019" name="Int. J. Syst. Evol. Microbiol.">
        <title>The Global Catalogue of Microorganisms (GCM) 10K type strain sequencing project: providing services to taxonomists for standard genome sequencing and annotation.</title>
        <authorList>
            <consortium name="The Broad Institute Genomics Platform"/>
            <consortium name="The Broad Institute Genome Sequencing Center for Infectious Disease"/>
            <person name="Wu L."/>
            <person name="Ma J."/>
        </authorList>
    </citation>
    <scope>NUCLEOTIDE SEQUENCE [LARGE SCALE GENOMIC DNA]</scope>
    <source>
        <strain evidence="2">CCUG 60527</strain>
    </source>
</reference>
<proteinExistence type="predicted"/>